<dbReference type="AlphaFoldDB" id="A0A9N7U6F3"/>
<gene>
    <name evidence="1" type="ORF">PLEPLA_LOCUS13577</name>
</gene>
<sequence length="108" mass="11532">MTQLSANTTSSARSGPLITAGLNVASEGAGAVSCITARLKQSALRKLGREGRATSCHQDALHRLSKQFLSEEDGCCLSRHFLLDGHLPRRPFICSTDEDTDGFRAAEG</sequence>
<reference evidence="1" key="1">
    <citation type="submission" date="2020-03" db="EMBL/GenBank/DDBJ databases">
        <authorList>
            <person name="Weist P."/>
        </authorList>
    </citation>
    <scope>NUCLEOTIDE SEQUENCE</scope>
</reference>
<evidence type="ECO:0000313" key="1">
    <source>
        <dbReference type="EMBL" id="CAB1425645.1"/>
    </source>
</evidence>
<accession>A0A9N7U6F3</accession>
<organism evidence="1 2">
    <name type="scientific">Pleuronectes platessa</name>
    <name type="common">European plaice</name>
    <dbReference type="NCBI Taxonomy" id="8262"/>
    <lineage>
        <taxon>Eukaryota</taxon>
        <taxon>Metazoa</taxon>
        <taxon>Chordata</taxon>
        <taxon>Craniata</taxon>
        <taxon>Vertebrata</taxon>
        <taxon>Euteleostomi</taxon>
        <taxon>Actinopterygii</taxon>
        <taxon>Neopterygii</taxon>
        <taxon>Teleostei</taxon>
        <taxon>Neoteleostei</taxon>
        <taxon>Acanthomorphata</taxon>
        <taxon>Carangaria</taxon>
        <taxon>Pleuronectiformes</taxon>
        <taxon>Pleuronectoidei</taxon>
        <taxon>Pleuronectidae</taxon>
        <taxon>Pleuronectes</taxon>
    </lineage>
</organism>
<evidence type="ECO:0000313" key="2">
    <source>
        <dbReference type="Proteomes" id="UP001153269"/>
    </source>
</evidence>
<dbReference type="Proteomes" id="UP001153269">
    <property type="component" value="Unassembled WGS sequence"/>
</dbReference>
<proteinExistence type="predicted"/>
<name>A0A9N7U6F3_PLEPL</name>
<comment type="caution">
    <text evidence="1">The sequence shown here is derived from an EMBL/GenBank/DDBJ whole genome shotgun (WGS) entry which is preliminary data.</text>
</comment>
<protein>
    <submittedName>
        <fullName evidence="1">Uncharacterized protein</fullName>
    </submittedName>
</protein>
<dbReference type="EMBL" id="CADEAL010000823">
    <property type="protein sequence ID" value="CAB1425645.1"/>
    <property type="molecule type" value="Genomic_DNA"/>
</dbReference>
<keyword evidence="2" id="KW-1185">Reference proteome</keyword>